<evidence type="ECO:0000256" key="3">
    <source>
        <dbReference type="ARBA" id="ARBA00006071"/>
    </source>
</evidence>
<dbReference type="PANTHER" id="PTHR47245">
    <property type="entry name" value="PEPTIDYLPROLYL ISOMERASE"/>
    <property type="match status" value="1"/>
</dbReference>
<dbReference type="PANTHER" id="PTHR47245:SF1">
    <property type="entry name" value="FOLDASE PROTEIN PRSA"/>
    <property type="match status" value="1"/>
</dbReference>
<keyword evidence="9 11" id="KW-0413">Isomerase</keyword>
<dbReference type="Gene3D" id="1.10.4030.10">
    <property type="entry name" value="Porin chaperone SurA, peptide-binding domain"/>
    <property type="match status" value="1"/>
</dbReference>
<evidence type="ECO:0000256" key="1">
    <source>
        <dbReference type="ARBA" id="ARBA00000971"/>
    </source>
</evidence>
<keyword evidence="7 11" id="KW-0472">Membrane</keyword>
<evidence type="ECO:0000256" key="8">
    <source>
        <dbReference type="ARBA" id="ARBA00023139"/>
    </source>
</evidence>
<keyword evidence="10 11" id="KW-0449">Lipoprotein</keyword>
<evidence type="ECO:0000256" key="5">
    <source>
        <dbReference type="ARBA" id="ARBA00022729"/>
    </source>
</evidence>
<feature type="signal peptide" evidence="13">
    <location>
        <begin position="1"/>
        <end position="24"/>
    </location>
</feature>
<feature type="chain" id="PRO_5037264409" description="Foldase protein PrsA" evidence="13">
    <location>
        <begin position="25"/>
        <end position="335"/>
    </location>
</feature>
<comment type="similarity">
    <text evidence="3 11">Belongs to the PrsA family.</text>
</comment>
<evidence type="ECO:0000256" key="2">
    <source>
        <dbReference type="ARBA" id="ARBA00004193"/>
    </source>
</evidence>
<comment type="subcellular location">
    <subcellularLocation>
        <location evidence="2 11">Cell membrane</location>
        <topology evidence="2 11">Lipid-anchor</topology>
    </subcellularLocation>
</comment>
<dbReference type="Pfam" id="PF13624">
    <property type="entry name" value="SurA_N_3"/>
    <property type="match status" value="1"/>
</dbReference>
<dbReference type="SUPFAM" id="SSF109998">
    <property type="entry name" value="Triger factor/SurA peptide-binding domain-like"/>
    <property type="match status" value="1"/>
</dbReference>
<evidence type="ECO:0000256" key="11">
    <source>
        <dbReference type="HAMAP-Rule" id="MF_01145"/>
    </source>
</evidence>
<organism evidence="15 16">
    <name type="scientific">Clostridium tetanomorphum</name>
    <dbReference type="NCBI Taxonomy" id="1553"/>
    <lineage>
        <taxon>Bacteria</taxon>
        <taxon>Bacillati</taxon>
        <taxon>Bacillota</taxon>
        <taxon>Clostridia</taxon>
        <taxon>Eubacteriales</taxon>
        <taxon>Clostridiaceae</taxon>
        <taxon>Clostridium</taxon>
    </lineage>
</organism>
<dbReference type="NCBIfam" id="NF000809">
    <property type="entry name" value="PRK00059.1"/>
    <property type="match status" value="1"/>
</dbReference>
<dbReference type="InterPro" id="IPR027304">
    <property type="entry name" value="Trigger_fact/SurA_dom_sf"/>
</dbReference>
<feature type="domain" description="PpiC" evidence="14">
    <location>
        <begin position="194"/>
        <end position="283"/>
    </location>
</feature>
<dbReference type="GO" id="GO:0005886">
    <property type="term" value="C:plasma membrane"/>
    <property type="evidence" value="ECO:0007669"/>
    <property type="project" value="UniProtKB-SubCell"/>
</dbReference>
<keyword evidence="6 11" id="KW-0697">Rotamase</keyword>
<evidence type="ECO:0000256" key="10">
    <source>
        <dbReference type="ARBA" id="ARBA00023288"/>
    </source>
</evidence>
<dbReference type="Pfam" id="PF00639">
    <property type="entry name" value="Rotamase"/>
    <property type="match status" value="1"/>
</dbReference>
<keyword evidence="12" id="KW-0175">Coiled coil</keyword>
<dbReference type="RefSeq" id="WP_035149803.1">
    <property type="nucleotide sequence ID" value="NZ_JAAZWO010000013.1"/>
</dbReference>
<dbReference type="Gene3D" id="3.10.50.40">
    <property type="match status" value="1"/>
</dbReference>
<dbReference type="EC" id="5.2.1.8" evidence="11"/>
<dbReference type="PROSITE" id="PS50198">
    <property type="entry name" value="PPIC_PPIASE_2"/>
    <property type="match status" value="1"/>
</dbReference>
<name>A0A923EAM8_CLOTT</name>
<evidence type="ECO:0000313" key="15">
    <source>
        <dbReference type="EMBL" id="MBC2398317.1"/>
    </source>
</evidence>
<dbReference type="AlphaFoldDB" id="A0A923EAM8"/>
<accession>A0A923EAM8</accession>
<dbReference type="EMBL" id="JAAZWO010000013">
    <property type="protein sequence ID" value="MBC2398317.1"/>
    <property type="molecule type" value="Genomic_DNA"/>
</dbReference>
<feature type="coiled-coil region" evidence="12">
    <location>
        <begin position="289"/>
        <end position="333"/>
    </location>
</feature>
<comment type="function">
    <text evidence="11">Plays a major role in protein secretion by helping the post-translocational extracellular folding of several secreted proteins.</text>
</comment>
<evidence type="ECO:0000256" key="9">
    <source>
        <dbReference type="ARBA" id="ARBA00023235"/>
    </source>
</evidence>
<protein>
    <recommendedName>
        <fullName evidence="11">Foldase protein PrsA</fullName>
        <ecNumber evidence="11">5.2.1.8</ecNumber>
    </recommendedName>
</protein>
<proteinExistence type="inferred from homology"/>
<gene>
    <name evidence="11" type="primary">prsA</name>
    <name evidence="15" type="ORF">HGG79_11115</name>
</gene>
<reference evidence="15 16" key="1">
    <citation type="submission" date="2020-04" db="EMBL/GenBank/DDBJ databases">
        <title>Genomic insights into acetone-butanol-ethanol (ABE) fermentation by sequencing solventogenic clostridia strains.</title>
        <authorList>
            <person name="Brown S."/>
        </authorList>
    </citation>
    <scope>NUCLEOTIDE SEQUENCE [LARGE SCALE GENOMIC DNA]</scope>
    <source>
        <strain evidence="15 16">DJ011</strain>
    </source>
</reference>
<keyword evidence="16" id="KW-1185">Reference proteome</keyword>
<evidence type="ECO:0000256" key="6">
    <source>
        <dbReference type="ARBA" id="ARBA00023110"/>
    </source>
</evidence>
<evidence type="ECO:0000256" key="4">
    <source>
        <dbReference type="ARBA" id="ARBA00022475"/>
    </source>
</evidence>
<comment type="caution">
    <text evidence="15">The sequence shown here is derived from an EMBL/GenBank/DDBJ whole genome shotgun (WGS) entry which is preliminary data.</text>
</comment>
<comment type="catalytic activity">
    <reaction evidence="1 11">
        <text>[protein]-peptidylproline (omega=180) = [protein]-peptidylproline (omega=0)</text>
        <dbReference type="Rhea" id="RHEA:16237"/>
        <dbReference type="Rhea" id="RHEA-COMP:10747"/>
        <dbReference type="Rhea" id="RHEA-COMP:10748"/>
        <dbReference type="ChEBI" id="CHEBI:83833"/>
        <dbReference type="ChEBI" id="CHEBI:83834"/>
        <dbReference type="EC" id="5.2.1.8"/>
    </reaction>
</comment>
<dbReference type="InterPro" id="IPR023058">
    <property type="entry name" value="PPIase_PpiC_CS"/>
</dbReference>
<dbReference type="InterPro" id="IPR000297">
    <property type="entry name" value="PPIase_PpiC"/>
</dbReference>
<keyword evidence="5 11" id="KW-0732">Signal</keyword>
<dbReference type="PROSITE" id="PS01096">
    <property type="entry name" value="PPIC_PPIASE_1"/>
    <property type="match status" value="1"/>
</dbReference>
<dbReference type="Proteomes" id="UP000563151">
    <property type="component" value="Unassembled WGS sequence"/>
</dbReference>
<keyword evidence="4 11" id="KW-1003">Cell membrane</keyword>
<dbReference type="HAMAP" id="MF_01145">
    <property type="entry name" value="Foldase_PrsA"/>
    <property type="match status" value="1"/>
</dbReference>
<dbReference type="InterPro" id="IPR046357">
    <property type="entry name" value="PPIase_dom_sf"/>
</dbReference>
<sequence>MKNIRKLIVTSILGMFAISTVGCAMIEKTPEAINKSIVAKINNETITRGQLDAYPMVAGQLQQMKQQYGENYANNAEVKEQISQGKKQALDQMVTENLILQHAKNEKLVDDKKIDEEVDKVIKDVIKNNFKNDKSKYQEELKKSGVSEENLKNFYKTQFIIKKVRDGIVKDVKVSDETAKKEYDDNIYKYLEKQSKFHSAHILVKTEEEAKKVKDRLNKGEDFAKVAKEVSVDGSKDKGGDLGTAEYSAFVKPFVDAVVKLNKGEISGPVKSQHGYHIIKLIDKEPITIKKFDSVKEQIKKDLLEQEQQKVFADKLEQWKKEAKIETKKYEKNII</sequence>
<dbReference type="GO" id="GO:0003755">
    <property type="term" value="F:peptidyl-prolyl cis-trans isomerase activity"/>
    <property type="evidence" value="ECO:0007669"/>
    <property type="project" value="UniProtKB-UniRule"/>
</dbReference>
<keyword evidence="8 11" id="KW-0564">Palmitate</keyword>
<dbReference type="PROSITE" id="PS51257">
    <property type="entry name" value="PROKAR_LIPOPROTEIN"/>
    <property type="match status" value="1"/>
</dbReference>
<dbReference type="InterPro" id="IPR023059">
    <property type="entry name" value="Foldase_PrsA"/>
</dbReference>
<dbReference type="InterPro" id="IPR050245">
    <property type="entry name" value="PrsA_foldase"/>
</dbReference>
<evidence type="ECO:0000256" key="12">
    <source>
        <dbReference type="SAM" id="Coils"/>
    </source>
</evidence>
<evidence type="ECO:0000313" key="16">
    <source>
        <dbReference type="Proteomes" id="UP000563151"/>
    </source>
</evidence>
<evidence type="ECO:0000256" key="7">
    <source>
        <dbReference type="ARBA" id="ARBA00023136"/>
    </source>
</evidence>
<evidence type="ECO:0000256" key="13">
    <source>
        <dbReference type="SAM" id="SignalP"/>
    </source>
</evidence>
<evidence type="ECO:0000259" key="14">
    <source>
        <dbReference type="PROSITE" id="PS50198"/>
    </source>
</evidence>
<dbReference type="GO" id="GO:0006457">
    <property type="term" value="P:protein folding"/>
    <property type="evidence" value="ECO:0007669"/>
    <property type="project" value="UniProtKB-UniRule"/>
</dbReference>
<dbReference type="SUPFAM" id="SSF54534">
    <property type="entry name" value="FKBP-like"/>
    <property type="match status" value="1"/>
</dbReference>